<dbReference type="AlphaFoldDB" id="A0A0B7AJL3"/>
<dbReference type="GO" id="GO:0051225">
    <property type="term" value="P:spindle assembly"/>
    <property type="evidence" value="ECO:0007669"/>
    <property type="project" value="InterPro"/>
</dbReference>
<evidence type="ECO:0000256" key="1">
    <source>
        <dbReference type="SAM" id="Coils"/>
    </source>
</evidence>
<dbReference type="PANTHER" id="PTHR28588:SF1">
    <property type="entry name" value="HAUS AUGMIN-LIKE COMPLEX SUBUNIT 5"/>
    <property type="match status" value="1"/>
</dbReference>
<sequence length="506" mass="57923">MKRFKKINKKSEGQGNYVTRGVTNKVGDLETECCRDVRLGCEAIGEFLHRIVDGSLADNFSLEMAQKQLWENVEKAASDHNVSALLSALVTNTEYAAKDLKEKTQHINIIKDAEALSFAYDRQTGLHDLSSPVSVKKCVEELLLAGNEQHGMRWFKEQEHLNEEWKLSARRDDIMMDISKQVHRIMGNDARNVQLANSYIDAQIQLAEERSVVPCLQAEVEVLMNRIQKAKQERKELRLKHDKIQDFRTLVEKKQNIIGTLVRQNSGALARLDTQKKQVMGYILSRSMNSHATEVHHLTDDLKNSLLTELMKFTSMELACFVTVLLDSNTRQCVLDLSIAPSIHPLARKKLLVYTDVSAAIGFPEYKSTDSLFLHVLQIHDNIQDLDLAKQQRESSVTTAMAAANTTDDISSFVDLCLRAKQHDEKQCEKFLPKLQKRLDVVSAHVNRMVDVKKQVNDWWERPAQFTTPWVVTEGMTFIQWMQRWRVAVTQLHKKTLNDKSSQKKV</sequence>
<protein>
    <submittedName>
        <fullName evidence="2">Uncharacterized protein</fullName>
    </submittedName>
</protein>
<dbReference type="Pfam" id="PF14817">
    <property type="entry name" value="HAUS5"/>
    <property type="match status" value="1"/>
</dbReference>
<dbReference type="EMBL" id="HACG01033918">
    <property type="protein sequence ID" value="CEK80783.1"/>
    <property type="molecule type" value="Transcribed_RNA"/>
</dbReference>
<gene>
    <name evidence="2" type="primary">ORF122679</name>
    <name evidence="3" type="synonym">ORF122684</name>
</gene>
<dbReference type="InterPro" id="IPR029131">
    <property type="entry name" value="HAUS5"/>
</dbReference>
<dbReference type="PANTHER" id="PTHR28588">
    <property type="entry name" value="HAUS AUGMIN-LIKE COMPLEX SUBUNIT 5"/>
    <property type="match status" value="1"/>
</dbReference>
<evidence type="ECO:0000313" key="2">
    <source>
        <dbReference type="EMBL" id="CEK80782.1"/>
    </source>
</evidence>
<accession>A0A0B7AJL3</accession>
<dbReference type="GO" id="GO:0007098">
    <property type="term" value="P:centrosome cycle"/>
    <property type="evidence" value="ECO:0007669"/>
    <property type="project" value="TreeGrafter"/>
</dbReference>
<organism evidence="2">
    <name type="scientific">Arion vulgaris</name>
    <dbReference type="NCBI Taxonomy" id="1028688"/>
    <lineage>
        <taxon>Eukaryota</taxon>
        <taxon>Metazoa</taxon>
        <taxon>Spiralia</taxon>
        <taxon>Lophotrochozoa</taxon>
        <taxon>Mollusca</taxon>
        <taxon>Gastropoda</taxon>
        <taxon>Heterobranchia</taxon>
        <taxon>Euthyneura</taxon>
        <taxon>Panpulmonata</taxon>
        <taxon>Eupulmonata</taxon>
        <taxon>Stylommatophora</taxon>
        <taxon>Helicina</taxon>
        <taxon>Arionoidea</taxon>
        <taxon>Arionidae</taxon>
        <taxon>Arion</taxon>
    </lineage>
</organism>
<reference evidence="2" key="1">
    <citation type="submission" date="2014-12" db="EMBL/GenBank/DDBJ databases">
        <title>Insight into the proteome of Arion vulgaris.</title>
        <authorList>
            <person name="Aradska J."/>
            <person name="Bulat T."/>
            <person name="Smidak R."/>
            <person name="Sarate P."/>
            <person name="Gangsoo J."/>
            <person name="Sialana F."/>
            <person name="Bilban M."/>
            <person name="Lubec G."/>
        </authorList>
    </citation>
    <scope>NUCLEOTIDE SEQUENCE</scope>
    <source>
        <tissue evidence="2">Skin</tissue>
    </source>
</reference>
<dbReference type="GO" id="GO:0005813">
    <property type="term" value="C:centrosome"/>
    <property type="evidence" value="ECO:0007669"/>
    <property type="project" value="TreeGrafter"/>
</dbReference>
<dbReference type="EMBL" id="HACG01033917">
    <property type="protein sequence ID" value="CEK80782.1"/>
    <property type="molecule type" value="Transcribed_RNA"/>
</dbReference>
<evidence type="ECO:0000313" key="3">
    <source>
        <dbReference type="EMBL" id="CEK80783.1"/>
    </source>
</evidence>
<keyword evidence="1" id="KW-0175">Coiled coil</keyword>
<proteinExistence type="predicted"/>
<feature type="coiled-coil region" evidence="1">
    <location>
        <begin position="213"/>
        <end position="247"/>
    </location>
</feature>
<dbReference type="GO" id="GO:0070652">
    <property type="term" value="C:HAUS complex"/>
    <property type="evidence" value="ECO:0007669"/>
    <property type="project" value="InterPro"/>
</dbReference>
<name>A0A0B7AJL3_9EUPU</name>